<evidence type="ECO:0000256" key="2">
    <source>
        <dbReference type="ARBA" id="ARBA00022670"/>
    </source>
</evidence>
<dbReference type="OrthoDB" id="534666at2759"/>
<feature type="non-terminal residue" evidence="9">
    <location>
        <position position="1"/>
    </location>
</feature>
<evidence type="ECO:0000313" key="10">
    <source>
        <dbReference type="Proteomes" id="UP000193944"/>
    </source>
</evidence>
<reference evidence="9 10" key="1">
    <citation type="submission" date="2016-08" db="EMBL/GenBank/DDBJ databases">
        <title>A Parts List for Fungal Cellulosomes Revealed by Comparative Genomics.</title>
        <authorList>
            <consortium name="DOE Joint Genome Institute"/>
            <person name="Haitjema C.H."/>
            <person name="Gilmore S.P."/>
            <person name="Henske J.K."/>
            <person name="Solomon K.V."/>
            <person name="De Groot R."/>
            <person name="Kuo A."/>
            <person name="Mondo S.J."/>
            <person name="Salamov A.A."/>
            <person name="Labutti K."/>
            <person name="Zhao Z."/>
            <person name="Chiniquy J."/>
            <person name="Barry K."/>
            <person name="Brewer H.M."/>
            <person name="Purvine S.O."/>
            <person name="Wright A.T."/>
            <person name="Boxma B."/>
            <person name="Van Alen T."/>
            <person name="Hackstein J.H."/>
            <person name="Baker S.E."/>
            <person name="Grigoriev I.V."/>
            <person name="O'Malley M.A."/>
        </authorList>
    </citation>
    <scope>NUCLEOTIDE SEQUENCE [LARGE SCALE GENOMIC DNA]</scope>
    <source>
        <strain evidence="9 10">S4</strain>
    </source>
</reference>
<name>A0A1Y1VVL5_9FUNG</name>
<dbReference type="InterPro" id="IPR001567">
    <property type="entry name" value="Pept_M3A_M3B_dom"/>
</dbReference>
<dbReference type="InterPro" id="IPR045090">
    <property type="entry name" value="Pept_M3A_M3B"/>
</dbReference>
<feature type="domain" description="Peptidase M3A/M3B catalytic" evidence="8">
    <location>
        <begin position="50"/>
        <end position="499"/>
    </location>
</feature>
<comment type="similarity">
    <text evidence="1 7">Belongs to the peptidase M3 family.</text>
</comment>
<dbReference type="Gene3D" id="1.10.1370.10">
    <property type="entry name" value="Neurolysin, domain 3"/>
    <property type="match status" value="1"/>
</dbReference>
<dbReference type="GO" id="GO:0004222">
    <property type="term" value="F:metalloendopeptidase activity"/>
    <property type="evidence" value="ECO:0007669"/>
    <property type="project" value="InterPro"/>
</dbReference>
<dbReference type="GO" id="GO:0046872">
    <property type="term" value="F:metal ion binding"/>
    <property type="evidence" value="ECO:0007669"/>
    <property type="project" value="UniProtKB-UniRule"/>
</dbReference>
<reference evidence="9 10" key="2">
    <citation type="submission" date="2016-08" db="EMBL/GenBank/DDBJ databases">
        <title>Pervasive Adenine N6-methylation of Active Genes in Fungi.</title>
        <authorList>
            <consortium name="DOE Joint Genome Institute"/>
            <person name="Mondo S.J."/>
            <person name="Dannebaum R.O."/>
            <person name="Kuo R.C."/>
            <person name="Labutti K."/>
            <person name="Haridas S."/>
            <person name="Kuo A."/>
            <person name="Salamov A."/>
            <person name="Ahrendt S.R."/>
            <person name="Lipzen A."/>
            <person name="Sullivan W."/>
            <person name="Andreopoulos W.B."/>
            <person name="Clum A."/>
            <person name="Lindquist E."/>
            <person name="Daum C."/>
            <person name="Ramamoorthy G.K."/>
            <person name="Gryganskyi A."/>
            <person name="Culley D."/>
            <person name="Magnuson J.K."/>
            <person name="James T.Y."/>
            <person name="O'Malley M.A."/>
            <person name="Stajich J.E."/>
            <person name="Spatafora J.W."/>
            <person name="Visel A."/>
            <person name="Grigoriev I.V."/>
        </authorList>
    </citation>
    <scope>NUCLEOTIDE SEQUENCE [LARGE SCALE GENOMIC DNA]</scope>
    <source>
        <strain evidence="9 10">S4</strain>
    </source>
</reference>
<dbReference type="GO" id="GO:0006508">
    <property type="term" value="P:proteolysis"/>
    <property type="evidence" value="ECO:0007669"/>
    <property type="project" value="UniProtKB-KW"/>
</dbReference>
<evidence type="ECO:0000256" key="5">
    <source>
        <dbReference type="ARBA" id="ARBA00022833"/>
    </source>
</evidence>
<dbReference type="Gene3D" id="3.40.390.10">
    <property type="entry name" value="Collagenase (Catalytic Domain)"/>
    <property type="match status" value="1"/>
</dbReference>
<sequence>FYKDKTSITFTKSELEGLSESMLNEFEKTTKDGEEAYIININNNNSNNILYYAKNENVRRTYNKIKNTICEPNVERMKEIINIRTAIAKESGFETFSDYEIKDYMAKDLKTVLEFINDIKEKVQPIFKKHLNKYLELKNKEKAKYNETVSNELNRWDINYYINIFKEEELNFSEKDVIEYFPTDKVFPEIIKIFEELYSLKIVKTENISVWHEDVEPYNVYDKKTNEYIGTILLDLYEREGKSIQGSTFQLSDKVKIGDGSEASAFVIVSTSFHKSTTSAPALASIETIKAFLHEFGHALHLVNVKMKWVVNSINQKSDFLEIPALMQENFIYEPSILERISHHYKDNNKKIPKELIDAIVKSKNIDFTYTIITILFYSLGDIKLYSKGEIDKDFDIVKFWNDIARDVYMVNTDEYWDFATMVHFANEMPSSYYSYLWSMVYAQDLFSKISENGITNPEIGLKYRENVLELASFRGQKEYIEKFLERKSNNDAFIKSLEE</sequence>
<keyword evidence="2 7" id="KW-0645">Protease</keyword>
<dbReference type="InterPro" id="IPR024077">
    <property type="entry name" value="Neurolysin/TOP_dom2"/>
</dbReference>
<evidence type="ECO:0000256" key="7">
    <source>
        <dbReference type="RuleBase" id="RU003435"/>
    </source>
</evidence>
<evidence type="ECO:0000256" key="1">
    <source>
        <dbReference type="ARBA" id="ARBA00006040"/>
    </source>
</evidence>
<dbReference type="Pfam" id="PF01432">
    <property type="entry name" value="Peptidase_M3"/>
    <property type="match status" value="1"/>
</dbReference>
<keyword evidence="5 7" id="KW-0862">Zinc</keyword>
<evidence type="ECO:0000256" key="6">
    <source>
        <dbReference type="ARBA" id="ARBA00023049"/>
    </source>
</evidence>
<dbReference type="EMBL" id="MCFG01000467">
    <property type="protein sequence ID" value="ORX65342.1"/>
    <property type="molecule type" value="Genomic_DNA"/>
</dbReference>
<accession>A0A1Y1VVL5</accession>
<keyword evidence="10" id="KW-1185">Reference proteome</keyword>
<evidence type="ECO:0000313" key="9">
    <source>
        <dbReference type="EMBL" id="ORX65342.1"/>
    </source>
</evidence>
<organism evidence="9 10">
    <name type="scientific">Anaeromyces robustus</name>
    <dbReference type="NCBI Taxonomy" id="1754192"/>
    <lineage>
        <taxon>Eukaryota</taxon>
        <taxon>Fungi</taxon>
        <taxon>Fungi incertae sedis</taxon>
        <taxon>Chytridiomycota</taxon>
        <taxon>Chytridiomycota incertae sedis</taxon>
        <taxon>Neocallimastigomycetes</taxon>
        <taxon>Neocallimastigales</taxon>
        <taxon>Neocallimastigaceae</taxon>
        <taxon>Anaeromyces</taxon>
    </lineage>
</organism>
<dbReference type="GO" id="GO:0006518">
    <property type="term" value="P:peptide metabolic process"/>
    <property type="evidence" value="ECO:0007669"/>
    <property type="project" value="TreeGrafter"/>
</dbReference>
<evidence type="ECO:0000256" key="4">
    <source>
        <dbReference type="ARBA" id="ARBA00022801"/>
    </source>
</evidence>
<dbReference type="PANTHER" id="PTHR11804:SF84">
    <property type="entry name" value="SACCHAROLYSIN"/>
    <property type="match status" value="1"/>
</dbReference>
<proteinExistence type="inferred from homology"/>
<evidence type="ECO:0000259" key="8">
    <source>
        <dbReference type="Pfam" id="PF01432"/>
    </source>
</evidence>
<gene>
    <name evidence="9" type="ORF">BCR32DRAFT_212075</name>
</gene>
<protein>
    <submittedName>
        <fullName evidence="9">Zincin</fullName>
    </submittedName>
</protein>
<keyword evidence="3 7" id="KW-0479">Metal-binding</keyword>
<comment type="caution">
    <text evidence="9">The sequence shown here is derived from an EMBL/GenBank/DDBJ whole genome shotgun (WGS) entry which is preliminary data.</text>
</comment>
<keyword evidence="6 7" id="KW-0482">Metalloprotease</keyword>
<keyword evidence="4 7" id="KW-0378">Hydrolase</keyword>
<dbReference type="AlphaFoldDB" id="A0A1Y1VVL5"/>
<dbReference type="SUPFAM" id="SSF55486">
    <property type="entry name" value="Metalloproteases ('zincins'), catalytic domain"/>
    <property type="match status" value="1"/>
</dbReference>
<dbReference type="PANTHER" id="PTHR11804">
    <property type="entry name" value="PROTEASE M3 THIMET OLIGOPEPTIDASE-RELATED"/>
    <property type="match status" value="1"/>
</dbReference>
<dbReference type="Proteomes" id="UP000193944">
    <property type="component" value="Unassembled WGS sequence"/>
</dbReference>
<dbReference type="InterPro" id="IPR024079">
    <property type="entry name" value="MetalloPept_cat_dom_sf"/>
</dbReference>
<comment type="cofactor">
    <cofactor evidence="7">
        <name>Zn(2+)</name>
        <dbReference type="ChEBI" id="CHEBI:29105"/>
    </cofactor>
    <text evidence="7">Binds 1 zinc ion.</text>
</comment>
<evidence type="ECO:0000256" key="3">
    <source>
        <dbReference type="ARBA" id="ARBA00022723"/>
    </source>
</evidence>